<evidence type="ECO:0000313" key="2">
    <source>
        <dbReference type="EMBL" id="OAF56612.1"/>
    </source>
</evidence>
<organism evidence="2">
    <name type="scientific">Pseudogymnoascus destructans</name>
    <dbReference type="NCBI Taxonomy" id="655981"/>
    <lineage>
        <taxon>Eukaryota</taxon>
        <taxon>Fungi</taxon>
        <taxon>Dikarya</taxon>
        <taxon>Ascomycota</taxon>
        <taxon>Pezizomycotina</taxon>
        <taxon>Leotiomycetes</taxon>
        <taxon>Thelebolales</taxon>
        <taxon>Thelebolaceae</taxon>
        <taxon>Pseudogymnoascus</taxon>
    </lineage>
</organism>
<feature type="region of interest" description="Disordered" evidence="1">
    <location>
        <begin position="1"/>
        <end position="29"/>
    </location>
</feature>
<protein>
    <submittedName>
        <fullName evidence="2">Uncharacterized protein</fullName>
    </submittedName>
</protein>
<evidence type="ECO:0000256" key="1">
    <source>
        <dbReference type="SAM" id="MobiDB-lite"/>
    </source>
</evidence>
<dbReference type="AlphaFoldDB" id="A0A177A537"/>
<name>A0A177A537_9PEZI</name>
<accession>A0A177A537</accession>
<dbReference type="Proteomes" id="UP000077154">
    <property type="component" value="Unassembled WGS sequence"/>
</dbReference>
<dbReference type="RefSeq" id="XP_024321906.1">
    <property type="nucleotide sequence ID" value="XM_024470745.1"/>
</dbReference>
<proteinExistence type="predicted"/>
<dbReference type="GeneID" id="36290217"/>
<dbReference type="EMBL" id="KV441403">
    <property type="protein sequence ID" value="OAF56612.1"/>
    <property type="molecule type" value="Genomic_DNA"/>
</dbReference>
<sequence length="72" mass="8017">MAKETLSPKNRQVEGVDRGSGQAEAGPGFDSEKLAAKKAWVARKAITWARIQLKRAGIEARREERARKKILT</sequence>
<gene>
    <name evidence="2" type="ORF">VC83_07168</name>
</gene>
<reference evidence="2" key="1">
    <citation type="submission" date="2016-03" db="EMBL/GenBank/DDBJ databases">
        <title>Updated assembly of Pseudogymnoascus destructans, the fungus causing white-nose syndrome of bats.</title>
        <authorList>
            <person name="Palmer J.M."/>
            <person name="Drees K.P."/>
            <person name="Foster J.T."/>
            <person name="Lindner D.L."/>
        </authorList>
    </citation>
    <scope>NUCLEOTIDE SEQUENCE [LARGE SCALE GENOMIC DNA]</scope>
    <source>
        <strain evidence="2">20631-21</strain>
    </source>
</reference>